<comment type="cofactor">
    <cofactor evidence="1 5">
        <name>FAD</name>
        <dbReference type="ChEBI" id="CHEBI:57692"/>
    </cofactor>
</comment>
<dbReference type="Gene3D" id="2.40.110.10">
    <property type="entry name" value="Butyryl-CoA Dehydrogenase, subunit A, domain 2"/>
    <property type="match status" value="1"/>
</dbReference>
<proteinExistence type="inferred from homology"/>
<dbReference type="STRING" id="1123265.GCA_000686625_01569"/>
<evidence type="ECO:0000259" key="7">
    <source>
        <dbReference type="Pfam" id="PF02770"/>
    </source>
</evidence>
<dbReference type="PANTHER" id="PTHR43884">
    <property type="entry name" value="ACYL-COA DEHYDROGENASE"/>
    <property type="match status" value="1"/>
</dbReference>
<evidence type="ECO:0000256" key="5">
    <source>
        <dbReference type="RuleBase" id="RU362125"/>
    </source>
</evidence>
<dbReference type="InterPro" id="IPR009075">
    <property type="entry name" value="AcylCo_DH/oxidase_C"/>
</dbReference>
<dbReference type="InterPro" id="IPR006091">
    <property type="entry name" value="Acyl-CoA_Oxase/DH_mid-dom"/>
</dbReference>
<dbReference type="SUPFAM" id="SSF56645">
    <property type="entry name" value="Acyl-CoA dehydrogenase NM domain-like"/>
    <property type="match status" value="1"/>
</dbReference>
<dbReference type="Proteomes" id="UP001566204">
    <property type="component" value="Unassembled WGS sequence"/>
</dbReference>
<keyword evidence="3 5" id="KW-0285">Flavoprotein</keyword>
<evidence type="ECO:0000256" key="4">
    <source>
        <dbReference type="ARBA" id="ARBA00022827"/>
    </source>
</evidence>
<evidence type="ECO:0000313" key="9">
    <source>
        <dbReference type="EMBL" id="VTR45613.1"/>
    </source>
</evidence>
<evidence type="ECO:0000256" key="2">
    <source>
        <dbReference type="ARBA" id="ARBA00009347"/>
    </source>
</evidence>
<dbReference type="Pfam" id="PF00441">
    <property type="entry name" value="Acyl-CoA_dh_1"/>
    <property type="match status" value="1"/>
</dbReference>
<keyword evidence="5 9" id="KW-0560">Oxidoreductase</keyword>
<dbReference type="CDD" id="cd00567">
    <property type="entry name" value="ACAD"/>
    <property type="match status" value="1"/>
</dbReference>
<feature type="domain" description="Acyl-CoA oxidase/dehydrogenase middle" evidence="7">
    <location>
        <begin position="130"/>
        <end position="219"/>
    </location>
</feature>
<dbReference type="Gene3D" id="1.20.140.10">
    <property type="entry name" value="Butyryl-CoA Dehydrogenase, subunit A, domain 3"/>
    <property type="match status" value="1"/>
</dbReference>
<reference evidence="9 10" key="1">
    <citation type="submission" date="2019-05" db="EMBL/GenBank/DDBJ databases">
        <authorList>
            <consortium name="Pathogen Informatics"/>
        </authorList>
    </citation>
    <scope>NUCLEOTIDE SEQUENCE [LARGE SCALE GENOMIC DNA]</scope>
    <source>
        <strain evidence="9 10">NCTC11429</strain>
    </source>
</reference>
<gene>
    <name evidence="8" type="ORF">ABTW24_17410</name>
    <name evidence="9" type="ORF">NCTC11429_03244</name>
</gene>
<dbReference type="PANTHER" id="PTHR43884:SF12">
    <property type="entry name" value="ISOVALERYL-COA DEHYDROGENASE, MITOCHONDRIAL-RELATED"/>
    <property type="match status" value="1"/>
</dbReference>
<dbReference type="InterPro" id="IPR046373">
    <property type="entry name" value="Acyl-CoA_Oxase/DH_mid-dom_sf"/>
</dbReference>
<evidence type="ECO:0000313" key="11">
    <source>
        <dbReference type="Proteomes" id="UP001566204"/>
    </source>
</evidence>
<accession>A0A4U9VHQ2</accession>
<keyword evidence="4 5" id="KW-0274">FAD</keyword>
<dbReference type="InterPro" id="IPR009100">
    <property type="entry name" value="AcylCoA_DH/oxidase_NM_dom_sf"/>
</dbReference>
<name>A0A4U9VHQ2_9SPHI</name>
<dbReference type="GO" id="GO:0050660">
    <property type="term" value="F:flavin adenine dinucleotide binding"/>
    <property type="evidence" value="ECO:0007669"/>
    <property type="project" value="InterPro"/>
</dbReference>
<feature type="domain" description="Acyl-CoA dehydrogenase/oxidase C-terminal" evidence="6">
    <location>
        <begin position="240"/>
        <end position="390"/>
    </location>
</feature>
<reference evidence="8 11" key="2">
    <citation type="submission" date="2024-06" db="EMBL/GenBank/DDBJ databases">
        <title>Soil Sphingobacterium thalpophilum.</title>
        <authorList>
            <person name="Yang J."/>
            <person name="Li J."/>
        </authorList>
    </citation>
    <scope>NUCLEOTIDE SEQUENCE [LARGE SCALE GENOMIC DNA]</scope>
    <source>
        <strain evidence="8 11">22g91tb</strain>
    </source>
</reference>
<dbReference type="EMBL" id="LR590484">
    <property type="protein sequence ID" value="VTR45613.1"/>
    <property type="molecule type" value="Genomic_DNA"/>
</dbReference>
<protein>
    <submittedName>
        <fullName evidence="8 9">Acyl-CoA dehydrogenase</fullName>
        <ecNumber evidence="9">1.3.8.1</ecNumber>
    </submittedName>
</protein>
<dbReference type="EC" id="1.3.8.1" evidence="9"/>
<evidence type="ECO:0000256" key="1">
    <source>
        <dbReference type="ARBA" id="ARBA00001974"/>
    </source>
</evidence>
<dbReference type="InterPro" id="IPR037069">
    <property type="entry name" value="AcylCoA_DH/ox_N_sf"/>
</dbReference>
<dbReference type="GO" id="GO:0016937">
    <property type="term" value="F:short-chain fatty acyl-CoA dehydrogenase activity"/>
    <property type="evidence" value="ECO:0007669"/>
    <property type="project" value="UniProtKB-EC"/>
</dbReference>
<evidence type="ECO:0000313" key="8">
    <source>
        <dbReference type="EMBL" id="MEZ0453373.1"/>
    </source>
</evidence>
<evidence type="ECO:0000259" key="6">
    <source>
        <dbReference type="Pfam" id="PF00441"/>
    </source>
</evidence>
<dbReference type="Gene3D" id="1.10.540.10">
    <property type="entry name" value="Acyl-CoA dehydrogenase/oxidase, N-terminal domain"/>
    <property type="match status" value="1"/>
</dbReference>
<dbReference type="Pfam" id="PF02770">
    <property type="entry name" value="Acyl-CoA_dh_M"/>
    <property type="match status" value="1"/>
</dbReference>
<dbReference type="EMBL" id="JBEOQB010000005">
    <property type="protein sequence ID" value="MEZ0453373.1"/>
    <property type="molecule type" value="Genomic_DNA"/>
</dbReference>
<evidence type="ECO:0000313" key="10">
    <source>
        <dbReference type="Proteomes" id="UP000308196"/>
    </source>
</evidence>
<dbReference type="RefSeq" id="WP_028069095.1">
    <property type="nucleotide sequence ID" value="NZ_JBEOQA010000002.1"/>
</dbReference>
<dbReference type="KEGG" id="stha:NCTC11429_03244"/>
<dbReference type="Proteomes" id="UP000308196">
    <property type="component" value="Chromosome"/>
</dbReference>
<comment type="similarity">
    <text evidence="2 5">Belongs to the acyl-CoA dehydrogenase family.</text>
</comment>
<dbReference type="GeneID" id="78463929"/>
<dbReference type="AlphaFoldDB" id="A0A4U9VHQ2"/>
<evidence type="ECO:0000256" key="3">
    <source>
        <dbReference type="ARBA" id="ARBA00022630"/>
    </source>
</evidence>
<sequence length="509" mass="57260">MSNVLEHTNKMQDFDLFIENFKKKLSHLFHVEYDYNKLSLTRGLPPQFLSEIMTMNPLSVAIPQHHGGRGLHVKECLGVLAAASYESLSLSLIFGINIALFLEPFAKYGPPLLQEKIFERFLTNKAMGGLMITEQAYGSDALNMRTSYHQEGNKYILQGEKHWQGLTGAADFWLVTARKKNENGELVRDIDFFVTDNAIQEQKIEVLKKYNSLGLYAIPYGINKIDIEVPEDHRLTPESTGIKLMLDTLHRSRLQFPGMGMGFIKRMLDEAMKHCSTRRVGGIPLNEIDSVKFQLSRLQAAFTICSAMCAHSSSISSIHNDLSAHSMDANSVKALVTDLMHEAAQICVQLSGANGYRLDHVAGRGLVDSRPFQIFEGSNEMLYAQVAEAIAKLMRKNKENNLLSFLKRNSATALAAPFFPTLLDFNFPLQPKQRDLVTLGKIIARVICFQYVLQINNAGFNDTMTEITRQHMSMDLSMLVGQLSSNQHADPLNDYYDNSDWMKFVSSAS</sequence>
<keyword evidence="11" id="KW-1185">Reference proteome</keyword>
<dbReference type="SUPFAM" id="SSF47203">
    <property type="entry name" value="Acyl-CoA dehydrogenase C-terminal domain-like"/>
    <property type="match status" value="1"/>
</dbReference>
<organism evidence="9 10">
    <name type="scientific">Sphingobacterium thalpophilum</name>
    <dbReference type="NCBI Taxonomy" id="259"/>
    <lineage>
        <taxon>Bacteria</taxon>
        <taxon>Pseudomonadati</taxon>
        <taxon>Bacteroidota</taxon>
        <taxon>Sphingobacteriia</taxon>
        <taxon>Sphingobacteriales</taxon>
        <taxon>Sphingobacteriaceae</taxon>
        <taxon>Sphingobacterium</taxon>
    </lineage>
</organism>
<dbReference type="InterPro" id="IPR036250">
    <property type="entry name" value="AcylCo_DH-like_C"/>
</dbReference>